<name>A0A9N7JNQ8_CLOSE</name>
<protein>
    <recommendedName>
        <fullName evidence="5">DUF4406 domain-containing protein</fullName>
    </recommendedName>
</protein>
<reference evidence="2" key="2">
    <citation type="submission" date="2022-06" db="EMBL/GenBank/DDBJ databases">
        <authorList>
            <person name="Holder M.E."/>
            <person name="Ajami N.J."/>
            <person name="Petrosino J.F."/>
        </authorList>
    </citation>
    <scope>NUCLEOTIDE SEQUENCE</scope>
    <source>
        <strain evidence="2">RMA 8861</strain>
    </source>
</reference>
<evidence type="ECO:0000313" key="2">
    <source>
        <dbReference type="EMBL" id="USS01904.1"/>
    </source>
</evidence>
<dbReference type="GeneID" id="303561642"/>
<proteinExistence type="predicted"/>
<dbReference type="RefSeq" id="WP_066677878.1">
    <property type="nucleotide sequence ID" value="NZ_CABMIZ010000032.1"/>
</dbReference>
<accession>A0A9N7JNQ8</accession>
<keyword evidence="4" id="KW-1185">Reference proteome</keyword>
<gene>
    <name evidence="1" type="ORF">CP523_13200</name>
    <name evidence="2" type="ORF">NH397_05595</name>
</gene>
<reference evidence="1 3" key="1">
    <citation type="submission" date="2017-09" db="EMBL/GenBank/DDBJ databases">
        <authorList>
            <person name="Thomas P."/>
            <person name="Seyboldt C."/>
        </authorList>
    </citation>
    <scope>NUCLEOTIDE SEQUENCE [LARGE SCALE GENOMIC DNA]</scope>
    <source>
        <strain evidence="1 3">DSM 7534</strain>
    </source>
</reference>
<evidence type="ECO:0000313" key="1">
    <source>
        <dbReference type="EMBL" id="AYE35304.1"/>
    </source>
</evidence>
<dbReference type="Proteomes" id="UP001055437">
    <property type="component" value="Chromosome"/>
</dbReference>
<evidence type="ECO:0000313" key="4">
    <source>
        <dbReference type="Proteomes" id="UP001055437"/>
    </source>
</evidence>
<evidence type="ECO:0000313" key="3">
    <source>
        <dbReference type="Proteomes" id="UP000280586"/>
    </source>
</evidence>
<dbReference type="OrthoDB" id="3183422at2"/>
<sequence>MKKLFISQPMRGLTDEEILKTREEIRIKAEKTIGEPIELIDSFISKYPGEVNKSIPVWYLGKSIQLLSQADIAYFGGDWRNARGCKIEHEVAVQYGINRIED</sequence>
<dbReference type="KEGG" id="csep:CP523_13200"/>
<dbReference type="AlphaFoldDB" id="A0A9N7JNQ8"/>
<dbReference type="EMBL" id="CP099799">
    <property type="protein sequence ID" value="USS01904.1"/>
    <property type="molecule type" value="Genomic_DNA"/>
</dbReference>
<organism evidence="1 3">
    <name type="scientific">Clostridium septicum</name>
    <dbReference type="NCBI Taxonomy" id="1504"/>
    <lineage>
        <taxon>Bacteria</taxon>
        <taxon>Bacillati</taxon>
        <taxon>Bacillota</taxon>
        <taxon>Clostridia</taxon>
        <taxon>Eubacteriales</taxon>
        <taxon>Clostridiaceae</taxon>
        <taxon>Clostridium</taxon>
    </lineage>
</organism>
<evidence type="ECO:0008006" key="5">
    <source>
        <dbReference type="Google" id="ProtNLM"/>
    </source>
</evidence>
<dbReference type="EMBL" id="CP023671">
    <property type="protein sequence ID" value="AYE35304.1"/>
    <property type="molecule type" value="Genomic_DNA"/>
</dbReference>
<dbReference type="Proteomes" id="UP000280586">
    <property type="component" value="Chromosome"/>
</dbReference>